<evidence type="ECO:0000259" key="5">
    <source>
        <dbReference type="PROSITE" id="PS50045"/>
    </source>
</evidence>
<feature type="domain" description="Sigma-54 factor interaction" evidence="5">
    <location>
        <begin position="1"/>
        <end position="120"/>
    </location>
</feature>
<dbReference type="GO" id="GO:0043565">
    <property type="term" value="F:sequence-specific DNA binding"/>
    <property type="evidence" value="ECO:0007669"/>
    <property type="project" value="InterPro"/>
</dbReference>
<dbReference type="InterPro" id="IPR058031">
    <property type="entry name" value="AAA_lid_NorR"/>
</dbReference>
<dbReference type="Pfam" id="PF02954">
    <property type="entry name" value="HTH_8"/>
    <property type="match status" value="1"/>
</dbReference>
<dbReference type="InterPro" id="IPR027417">
    <property type="entry name" value="P-loop_NTPase"/>
</dbReference>
<evidence type="ECO:0000256" key="2">
    <source>
        <dbReference type="ARBA" id="ARBA00022840"/>
    </source>
</evidence>
<name>A0A1V5M649_UNCT6</name>
<dbReference type="GO" id="GO:0006355">
    <property type="term" value="P:regulation of DNA-templated transcription"/>
    <property type="evidence" value="ECO:0007669"/>
    <property type="project" value="InterPro"/>
</dbReference>
<dbReference type="PROSITE" id="PS50045">
    <property type="entry name" value="SIGMA54_INTERACT_4"/>
    <property type="match status" value="1"/>
</dbReference>
<keyword evidence="2" id="KW-0067">ATP-binding</keyword>
<dbReference type="Gene3D" id="1.10.8.60">
    <property type="match status" value="1"/>
</dbReference>
<keyword evidence="1" id="KW-0547">Nucleotide-binding</keyword>
<organism evidence="6 7">
    <name type="scientific">candidate division TA06 bacterium ADurb.Bin417</name>
    <dbReference type="NCBI Taxonomy" id="1852828"/>
    <lineage>
        <taxon>Bacteria</taxon>
        <taxon>Bacteria division TA06</taxon>
    </lineage>
</organism>
<reference evidence="6 7" key="1">
    <citation type="submission" date="2017-02" db="EMBL/GenBank/DDBJ databases">
        <title>Delving into the versatile metabolic prowess of the omnipresent phylum Bacteroidetes.</title>
        <authorList>
            <person name="Nobu M.K."/>
            <person name="Mei R."/>
            <person name="Narihiro T."/>
            <person name="Kuroda K."/>
            <person name="Liu W.-T."/>
        </authorList>
    </citation>
    <scope>NUCLEOTIDE SEQUENCE [LARGE SCALE GENOMIC DNA]</scope>
    <source>
        <strain evidence="6">ADurb.Bin417</strain>
    </source>
</reference>
<dbReference type="Pfam" id="PF25601">
    <property type="entry name" value="AAA_lid_14"/>
    <property type="match status" value="1"/>
</dbReference>
<dbReference type="AlphaFoldDB" id="A0A1V5M649"/>
<dbReference type="PROSITE" id="PS00688">
    <property type="entry name" value="SIGMA54_INTERACT_3"/>
    <property type="match status" value="1"/>
</dbReference>
<evidence type="ECO:0000256" key="1">
    <source>
        <dbReference type="ARBA" id="ARBA00022741"/>
    </source>
</evidence>
<gene>
    <name evidence="6" type="primary">zraR_3</name>
    <name evidence="6" type="ORF">BWY73_01627</name>
</gene>
<accession>A0A1V5M649</accession>
<dbReference type="InterPro" id="IPR002197">
    <property type="entry name" value="HTH_Fis"/>
</dbReference>
<keyword evidence="4" id="KW-0804">Transcription</keyword>
<dbReference type="SUPFAM" id="SSF46689">
    <property type="entry name" value="Homeodomain-like"/>
    <property type="match status" value="1"/>
</dbReference>
<evidence type="ECO:0000256" key="3">
    <source>
        <dbReference type="ARBA" id="ARBA00023015"/>
    </source>
</evidence>
<dbReference type="PRINTS" id="PR01590">
    <property type="entry name" value="HTHFIS"/>
</dbReference>
<dbReference type="PANTHER" id="PTHR32071:SF113">
    <property type="entry name" value="ALGINATE BIOSYNTHESIS TRANSCRIPTIONAL REGULATORY PROTEIN ALGB"/>
    <property type="match status" value="1"/>
</dbReference>
<comment type="caution">
    <text evidence="6">The sequence shown here is derived from an EMBL/GenBank/DDBJ whole genome shotgun (WGS) entry which is preliminary data.</text>
</comment>
<dbReference type="InterPro" id="IPR009057">
    <property type="entry name" value="Homeodomain-like_sf"/>
</dbReference>
<dbReference type="Proteomes" id="UP000485484">
    <property type="component" value="Unassembled WGS sequence"/>
</dbReference>
<protein>
    <submittedName>
        <fullName evidence="6">Transcriptional regulatory protein ZraR</fullName>
    </submittedName>
</protein>
<dbReference type="GO" id="GO:0005524">
    <property type="term" value="F:ATP binding"/>
    <property type="evidence" value="ECO:0007669"/>
    <property type="project" value="UniProtKB-KW"/>
</dbReference>
<evidence type="ECO:0000313" key="7">
    <source>
        <dbReference type="Proteomes" id="UP000485484"/>
    </source>
</evidence>
<sequence length="211" mass="24150">MRLLRVLQERTYEPLGATGSETTDARIIVATNKNLDEATRRGTFREDLYYRVNVVRIELPPLRRRKEDIPLLAEQFIARFNRLQRKSVTGLSSEALSLLMGHDWPGNIRELENIIERAFILCPEGQVGIEHLPAELTGRDASVHSKNRLRLSRDVLEAQAIREALEKNRFNRLAAARALGVHKSTLFRKIDRLGIKVPKADRKDSRGIKSH</sequence>
<dbReference type="EMBL" id="MWAK01000465">
    <property type="protein sequence ID" value="OPZ88703.1"/>
    <property type="molecule type" value="Genomic_DNA"/>
</dbReference>
<dbReference type="Gene3D" id="3.40.50.300">
    <property type="entry name" value="P-loop containing nucleotide triphosphate hydrolases"/>
    <property type="match status" value="1"/>
</dbReference>
<dbReference type="InterPro" id="IPR025944">
    <property type="entry name" value="Sigma_54_int_dom_CS"/>
</dbReference>
<keyword evidence="3" id="KW-0805">Transcription regulation</keyword>
<dbReference type="Gene3D" id="1.10.10.60">
    <property type="entry name" value="Homeodomain-like"/>
    <property type="match status" value="1"/>
</dbReference>
<proteinExistence type="predicted"/>
<evidence type="ECO:0000256" key="4">
    <source>
        <dbReference type="ARBA" id="ARBA00023163"/>
    </source>
</evidence>
<dbReference type="PANTHER" id="PTHR32071">
    <property type="entry name" value="TRANSCRIPTIONAL REGULATORY PROTEIN"/>
    <property type="match status" value="1"/>
</dbReference>
<dbReference type="InterPro" id="IPR002078">
    <property type="entry name" value="Sigma_54_int"/>
</dbReference>
<evidence type="ECO:0000313" key="6">
    <source>
        <dbReference type="EMBL" id="OPZ88703.1"/>
    </source>
</evidence>
<dbReference type="Pfam" id="PF00158">
    <property type="entry name" value="Sigma54_activat"/>
    <property type="match status" value="1"/>
</dbReference>
<dbReference type="SUPFAM" id="SSF52540">
    <property type="entry name" value="P-loop containing nucleoside triphosphate hydrolases"/>
    <property type="match status" value="1"/>
</dbReference>